<keyword evidence="3" id="KW-1185">Reference proteome</keyword>
<gene>
    <name evidence="2" type="ORF">GCM10025778_12530</name>
</gene>
<comment type="caution">
    <text evidence="2">The sequence shown here is derived from an EMBL/GenBank/DDBJ whole genome shotgun (WGS) entry which is preliminary data.</text>
</comment>
<dbReference type="SUPFAM" id="SSF54593">
    <property type="entry name" value="Glyoxalase/Bleomycin resistance protein/Dihydroxybiphenyl dioxygenase"/>
    <property type="match status" value="1"/>
</dbReference>
<dbReference type="Pfam" id="PF00903">
    <property type="entry name" value="Glyoxalase"/>
    <property type="match status" value="1"/>
</dbReference>
<accession>A0ABP9TP05</accession>
<proteinExistence type="predicted"/>
<evidence type="ECO:0000313" key="3">
    <source>
        <dbReference type="Proteomes" id="UP001501257"/>
    </source>
</evidence>
<dbReference type="Proteomes" id="UP001501257">
    <property type="component" value="Unassembled WGS sequence"/>
</dbReference>
<sequence>MWTCQFWFMTVNKRVVPIITVKSIEAERRNHAEVLGLVELMNHGWIVTFADVSGAHQVFLMTRDPTAPVNPQASIQGDNVDAAYATACARGLEIMDELQDEPWGVRRFFFREASGNIINVLSHLG</sequence>
<dbReference type="InterPro" id="IPR004360">
    <property type="entry name" value="Glyas_Fos-R_dOase_dom"/>
</dbReference>
<dbReference type="Gene3D" id="3.10.180.10">
    <property type="entry name" value="2,3-Dihydroxybiphenyl 1,2-Dioxygenase, domain 1"/>
    <property type="match status" value="1"/>
</dbReference>
<organism evidence="2 3">
    <name type="scientific">Paeniglutamicibacter antarcticus</name>
    <dbReference type="NCBI Taxonomy" id="494023"/>
    <lineage>
        <taxon>Bacteria</taxon>
        <taxon>Bacillati</taxon>
        <taxon>Actinomycetota</taxon>
        <taxon>Actinomycetes</taxon>
        <taxon>Micrococcales</taxon>
        <taxon>Micrococcaceae</taxon>
        <taxon>Paeniglutamicibacter</taxon>
    </lineage>
</organism>
<evidence type="ECO:0000259" key="1">
    <source>
        <dbReference type="Pfam" id="PF00903"/>
    </source>
</evidence>
<dbReference type="InterPro" id="IPR029068">
    <property type="entry name" value="Glyas_Bleomycin-R_OHBP_Dase"/>
</dbReference>
<reference evidence="3" key="1">
    <citation type="journal article" date="2019" name="Int. J. Syst. Evol. Microbiol.">
        <title>The Global Catalogue of Microorganisms (GCM) 10K type strain sequencing project: providing services to taxonomists for standard genome sequencing and annotation.</title>
        <authorList>
            <consortium name="The Broad Institute Genomics Platform"/>
            <consortium name="The Broad Institute Genome Sequencing Center for Infectious Disease"/>
            <person name="Wu L."/>
            <person name="Ma J."/>
        </authorList>
    </citation>
    <scope>NUCLEOTIDE SEQUENCE [LARGE SCALE GENOMIC DNA]</scope>
    <source>
        <strain evidence="3">JCM 18952</strain>
    </source>
</reference>
<dbReference type="EMBL" id="BAABLK010000022">
    <property type="protein sequence ID" value="GAA5226720.1"/>
    <property type="molecule type" value="Genomic_DNA"/>
</dbReference>
<evidence type="ECO:0000313" key="2">
    <source>
        <dbReference type="EMBL" id="GAA5226720.1"/>
    </source>
</evidence>
<feature type="domain" description="Glyoxalase/fosfomycin resistance/dioxygenase" evidence="1">
    <location>
        <begin position="46"/>
        <end position="119"/>
    </location>
</feature>
<name>A0ABP9TP05_9MICC</name>
<protein>
    <submittedName>
        <fullName evidence="2">VOC family protein</fullName>
    </submittedName>
</protein>